<reference evidence="3 4" key="1">
    <citation type="submission" date="2016-10" db="EMBL/GenBank/DDBJ databases">
        <authorList>
            <person name="de Groot N.N."/>
        </authorList>
    </citation>
    <scope>NUCLEOTIDE SEQUENCE [LARGE SCALE GENOMIC DNA]</scope>
    <source>
        <strain evidence="3 4">DSM 25186</strain>
    </source>
</reference>
<dbReference type="PANTHER" id="PTHR43540">
    <property type="entry name" value="PEROXYUREIDOACRYLATE/UREIDOACRYLATE AMIDOHYDROLASE-RELATED"/>
    <property type="match status" value="1"/>
</dbReference>
<dbReference type="PANTHER" id="PTHR43540:SF16">
    <property type="entry name" value="ISOCHORISMATASE-LIKE DOMAIN-CONTAINING PROTEIN"/>
    <property type="match status" value="1"/>
</dbReference>
<evidence type="ECO:0000313" key="3">
    <source>
        <dbReference type="EMBL" id="SDK26142.1"/>
    </source>
</evidence>
<accession>A0A1G9AFI5</accession>
<dbReference type="RefSeq" id="WP_089679810.1">
    <property type="nucleotide sequence ID" value="NZ_FNFO01000002.1"/>
</dbReference>
<keyword evidence="4" id="KW-1185">Reference proteome</keyword>
<dbReference type="InterPro" id="IPR050272">
    <property type="entry name" value="Isochorismatase-like_hydrls"/>
</dbReference>
<sequence length="214" mass="23589">MNPQKTAVVLIEFQNDFTSEGGKLHEAVRDVMASTHMLENTKTLVKAARKRGATIFLMPISFAPDYRELTSQPYGILKGVVDAQAFQKGTWGVELVDGLQPQEGDIVVEGKRGLCGFASTNLDFMLRSKGITHVALAGFLTNCCVESTMRTGYELGYRIVTLTDCCATLSEEEQRVALEKDFPMFSFPMTSHEFLEQLGQEEAELEGAGRGYTA</sequence>
<dbReference type="InterPro" id="IPR000868">
    <property type="entry name" value="Isochorismatase-like_dom"/>
</dbReference>
<dbReference type="GO" id="GO:0016787">
    <property type="term" value="F:hydrolase activity"/>
    <property type="evidence" value="ECO:0007669"/>
    <property type="project" value="UniProtKB-KW"/>
</dbReference>
<dbReference type="CDD" id="cd00431">
    <property type="entry name" value="cysteine_hydrolases"/>
    <property type="match status" value="1"/>
</dbReference>
<dbReference type="STRING" id="1075417.SAMN05421823_102285"/>
<gene>
    <name evidence="3" type="ORF">SAMN05421823_102285</name>
</gene>
<dbReference type="OrthoDB" id="9791276at2"/>
<keyword evidence="1" id="KW-0378">Hydrolase</keyword>
<evidence type="ECO:0000256" key="1">
    <source>
        <dbReference type="ARBA" id="ARBA00022801"/>
    </source>
</evidence>
<dbReference type="Proteomes" id="UP000198510">
    <property type="component" value="Unassembled WGS sequence"/>
</dbReference>
<dbReference type="Gene3D" id="3.40.50.850">
    <property type="entry name" value="Isochorismatase-like"/>
    <property type="match status" value="1"/>
</dbReference>
<name>A0A1G9AFI5_9BACT</name>
<organism evidence="3 4">
    <name type="scientific">Catalinimonas alkaloidigena</name>
    <dbReference type="NCBI Taxonomy" id="1075417"/>
    <lineage>
        <taxon>Bacteria</taxon>
        <taxon>Pseudomonadati</taxon>
        <taxon>Bacteroidota</taxon>
        <taxon>Cytophagia</taxon>
        <taxon>Cytophagales</taxon>
        <taxon>Catalimonadaceae</taxon>
        <taxon>Catalinimonas</taxon>
    </lineage>
</organism>
<proteinExistence type="predicted"/>
<dbReference type="InterPro" id="IPR036380">
    <property type="entry name" value="Isochorismatase-like_sf"/>
</dbReference>
<evidence type="ECO:0000313" key="4">
    <source>
        <dbReference type="Proteomes" id="UP000198510"/>
    </source>
</evidence>
<evidence type="ECO:0000259" key="2">
    <source>
        <dbReference type="Pfam" id="PF00857"/>
    </source>
</evidence>
<dbReference type="AlphaFoldDB" id="A0A1G9AFI5"/>
<feature type="domain" description="Isochorismatase-like" evidence="2">
    <location>
        <begin position="6"/>
        <end position="192"/>
    </location>
</feature>
<dbReference type="SUPFAM" id="SSF52499">
    <property type="entry name" value="Isochorismatase-like hydrolases"/>
    <property type="match status" value="1"/>
</dbReference>
<dbReference type="EMBL" id="FNFO01000002">
    <property type="protein sequence ID" value="SDK26142.1"/>
    <property type="molecule type" value="Genomic_DNA"/>
</dbReference>
<dbReference type="Pfam" id="PF00857">
    <property type="entry name" value="Isochorismatase"/>
    <property type="match status" value="1"/>
</dbReference>
<protein>
    <submittedName>
        <fullName evidence="3">Nicotinamidase-related amidase</fullName>
    </submittedName>
</protein>